<proteinExistence type="inferred from homology"/>
<dbReference type="EMBL" id="KN846959">
    <property type="protein sequence ID" value="KIW66906.1"/>
    <property type="molecule type" value="Genomic_DNA"/>
</dbReference>
<organism evidence="7 8">
    <name type="scientific">Phialophora macrospora</name>
    <dbReference type="NCBI Taxonomy" id="1851006"/>
    <lineage>
        <taxon>Eukaryota</taxon>
        <taxon>Fungi</taxon>
        <taxon>Dikarya</taxon>
        <taxon>Ascomycota</taxon>
        <taxon>Pezizomycotina</taxon>
        <taxon>Eurotiomycetes</taxon>
        <taxon>Chaetothyriomycetidae</taxon>
        <taxon>Chaetothyriales</taxon>
        <taxon>Herpotrichiellaceae</taxon>
        <taxon>Phialophora</taxon>
    </lineage>
</organism>
<evidence type="ECO:0000313" key="8">
    <source>
        <dbReference type="Proteomes" id="UP000054266"/>
    </source>
</evidence>
<gene>
    <name evidence="7" type="ORF">PV04_06194</name>
</gene>
<name>A0A0D2DXQ7_9EURO</name>
<keyword evidence="6" id="KW-0539">Nucleus</keyword>
<reference evidence="7 8" key="1">
    <citation type="submission" date="2015-01" db="EMBL/GenBank/DDBJ databases">
        <title>The Genome Sequence of Capronia semiimmersa CBS27337.</title>
        <authorList>
            <consortium name="The Broad Institute Genomics Platform"/>
            <person name="Cuomo C."/>
            <person name="de Hoog S."/>
            <person name="Gorbushina A."/>
            <person name="Stielow B."/>
            <person name="Teixiera M."/>
            <person name="Abouelleil A."/>
            <person name="Chapman S.B."/>
            <person name="Priest M."/>
            <person name="Young S.K."/>
            <person name="Wortman J."/>
            <person name="Nusbaum C."/>
            <person name="Birren B."/>
        </authorList>
    </citation>
    <scope>NUCLEOTIDE SEQUENCE [LARGE SCALE GENOMIC DNA]</scope>
    <source>
        <strain evidence="7 8">CBS 27337</strain>
    </source>
</reference>
<dbReference type="CDD" id="cd11692">
    <property type="entry name" value="HRI1_N_like"/>
    <property type="match status" value="1"/>
</dbReference>
<sequence>MSSRLSTRLSIRWVPGEPSEPTDTLVMSVGGWYVDLRITKADGSIEWGMAGERIILSREPLTCKWTHWIDSRGYTDPDVGSFHPVDPSTCATPDTDPATDTVETGSMLNPETNIDTPYEEVWRGLQASSSDRFPWAWIVRSQDGRTFLSQVGGDFLALKGGKDGPVGEAGFCARREHWDGAQQCWTVKLEAGERDNLPSLPGMAGNTDTDASKGPAWAQSAKEGDVVELFGEEYVLLALEKLA</sequence>
<evidence type="ECO:0000256" key="5">
    <source>
        <dbReference type="ARBA" id="ARBA00022490"/>
    </source>
</evidence>
<dbReference type="InterPro" id="IPR031818">
    <property type="entry name" value="Hri1"/>
</dbReference>
<dbReference type="AlphaFoldDB" id="A0A0D2DXQ7"/>
<comment type="similarity">
    <text evidence="3">Belongs to the HRI1 family.</text>
</comment>
<dbReference type="HOGENOM" id="CLU_060351_0_0_1"/>
<evidence type="ECO:0000256" key="2">
    <source>
        <dbReference type="ARBA" id="ARBA00004496"/>
    </source>
</evidence>
<evidence type="ECO:0000256" key="1">
    <source>
        <dbReference type="ARBA" id="ARBA00004123"/>
    </source>
</evidence>
<comment type="subcellular location">
    <subcellularLocation>
        <location evidence="2">Cytoplasm</location>
    </subcellularLocation>
    <subcellularLocation>
        <location evidence="1">Nucleus</location>
    </subcellularLocation>
</comment>
<evidence type="ECO:0000256" key="4">
    <source>
        <dbReference type="ARBA" id="ARBA00017063"/>
    </source>
</evidence>
<keyword evidence="8" id="KW-1185">Reference proteome</keyword>
<dbReference type="EMBL" id="KN846959">
    <property type="protein sequence ID" value="KIW66907.1"/>
    <property type="molecule type" value="Genomic_DNA"/>
</dbReference>
<dbReference type="InterPro" id="IPR043047">
    <property type="entry name" value="Hri1_N_sf"/>
</dbReference>
<accession>A0A0D2DXQ7</accession>
<dbReference type="Gene3D" id="2.40.128.320">
    <property type="entry name" value="Protein HRI1, N-terminal domain"/>
    <property type="match status" value="1"/>
</dbReference>
<evidence type="ECO:0000256" key="6">
    <source>
        <dbReference type="ARBA" id="ARBA00023242"/>
    </source>
</evidence>
<dbReference type="GO" id="GO:0005634">
    <property type="term" value="C:nucleus"/>
    <property type="evidence" value="ECO:0007669"/>
    <property type="project" value="UniProtKB-SubCell"/>
</dbReference>
<dbReference type="Pfam" id="PF16815">
    <property type="entry name" value="HRI1"/>
    <property type="match status" value="1"/>
</dbReference>
<protein>
    <recommendedName>
        <fullName evidence="4">Protein HRI1</fullName>
    </recommendedName>
</protein>
<keyword evidence="5" id="KW-0963">Cytoplasm</keyword>
<dbReference type="GO" id="GO:0005737">
    <property type="term" value="C:cytoplasm"/>
    <property type="evidence" value="ECO:0007669"/>
    <property type="project" value="UniProtKB-SubCell"/>
</dbReference>
<dbReference type="InterPro" id="IPR038744">
    <property type="entry name" value="Hri1_N"/>
</dbReference>
<dbReference type="Proteomes" id="UP000054266">
    <property type="component" value="Unassembled WGS sequence"/>
</dbReference>
<dbReference type="STRING" id="5601.A0A0D2DXQ7"/>
<evidence type="ECO:0000256" key="3">
    <source>
        <dbReference type="ARBA" id="ARBA00005229"/>
    </source>
</evidence>
<evidence type="ECO:0000313" key="7">
    <source>
        <dbReference type="EMBL" id="KIW66907.1"/>
    </source>
</evidence>